<dbReference type="InterPro" id="IPR007175">
    <property type="entry name" value="Rpr2/Snm1/Rpp21"/>
</dbReference>
<dbReference type="EMBL" id="JAODUO010000497">
    <property type="protein sequence ID" value="KAK2179318.1"/>
    <property type="molecule type" value="Genomic_DNA"/>
</dbReference>
<dbReference type="PANTHER" id="PTHR14742">
    <property type="entry name" value="RIBONUCLEASE P SUBUNIT P21"/>
    <property type="match status" value="1"/>
</dbReference>
<sequence>MGKKGNKGRGPSTKPEMFTRINFLYQAAHRVLLESPNNTGLVRFYAYTLRSIAMKNVLRLDPTIKRTLCKKCSMLLIPGVTATVRHRGHKQRHTVVTCLECNVSKRFVTSSTHTLWCEQEEAKTMPSNWGHPPGQCNRGTQQRNVQTNAANKKMQKNV</sequence>
<dbReference type="GO" id="GO:0008033">
    <property type="term" value="P:tRNA processing"/>
    <property type="evidence" value="ECO:0007669"/>
    <property type="project" value="UniProtKB-KW"/>
</dbReference>
<dbReference type="AlphaFoldDB" id="A0AAD9NSP9"/>
<keyword evidence="3" id="KW-0862">Zinc</keyword>
<proteinExistence type="inferred from homology"/>
<accession>A0AAD9NSP9</accession>
<keyword evidence="1" id="KW-0819">tRNA processing</keyword>
<evidence type="ECO:0000256" key="1">
    <source>
        <dbReference type="ARBA" id="ARBA00022694"/>
    </source>
</evidence>
<reference evidence="5" key="1">
    <citation type="journal article" date="2023" name="Mol. Biol. Evol.">
        <title>Third-Generation Sequencing Reveals the Adaptive Role of the Epigenome in Three Deep-Sea Polychaetes.</title>
        <authorList>
            <person name="Perez M."/>
            <person name="Aroh O."/>
            <person name="Sun Y."/>
            <person name="Lan Y."/>
            <person name="Juniper S.K."/>
            <person name="Young C.R."/>
            <person name="Angers B."/>
            <person name="Qian P.Y."/>
        </authorList>
    </citation>
    <scope>NUCLEOTIDE SEQUENCE</scope>
    <source>
        <strain evidence="5">R07B-5</strain>
    </source>
</reference>
<dbReference type="PANTHER" id="PTHR14742:SF0">
    <property type="entry name" value="RIBONUCLEASE P PROTEIN SUBUNIT P21"/>
    <property type="match status" value="1"/>
</dbReference>
<keyword evidence="6" id="KW-1185">Reference proteome</keyword>
<dbReference type="GO" id="GO:0046872">
    <property type="term" value="F:metal ion binding"/>
    <property type="evidence" value="ECO:0007669"/>
    <property type="project" value="UniProtKB-KW"/>
</dbReference>
<evidence type="ECO:0000313" key="6">
    <source>
        <dbReference type="Proteomes" id="UP001209878"/>
    </source>
</evidence>
<comment type="similarity">
    <text evidence="4">Belongs to the eukaryotic/archaeal RNase P protein component 4 family.</text>
</comment>
<keyword evidence="2" id="KW-0479">Metal-binding</keyword>
<dbReference type="Pfam" id="PF04032">
    <property type="entry name" value="Rpr2"/>
    <property type="match status" value="1"/>
</dbReference>
<name>A0AAD9NSP9_RIDPI</name>
<evidence type="ECO:0000256" key="3">
    <source>
        <dbReference type="ARBA" id="ARBA00022833"/>
    </source>
</evidence>
<evidence type="ECO:0000313" key="5">
    <source>
        <dbReference type="EMBL" id="KAK2179318.1"/>
    </source>
</evidence>
<dbReference type="Gene3D" id="6.20.50.20">
    <property type="match status" value="1"/>
</dbReference>
<dbReference type="GO" id="GO:0005655">
    <property type="term" value="C:nucleolar ribonuclease P complex"/>
    <property type="evidence" value="ECO:0007669"/>
    <property type="project" value="TreeGrafter"/>
</dbReference>
<comment type="caution">
    <text evidence="5">The sequence shown here is derived from an EMBL/GenBank/DDBJ whole genome shotgun (WGS) entry which is preliminary data.</text>
</comment>
<protein>
    <submittedName>
        <fullName evidence="5">Uncharacterized protein</fullName>
    </submittedName>
</protein>
<gene>
    <name evidence="5" type="ORF">NP493_498g00010</name>
</gene>
<dbReference type="Proteomes" id="UP001209878">
    <property type="component" value="Unassembled WGS sequence"/>
</dbReference>
<evidence type="ECO:0000256" key="2">
    <source>
        <dbReference type="ARBA" id="ARBA00022723"/>
    </source>
</evidence>
<organism evidence="5 6">
    <name type="scientific">Ridgeia piscesae</name>
    <name type="common">Tubeworm</name>
    <dbReference type="NCBI Taxonomy" id="27915"/>
    <lineage>
        <taxon>Eukaryota</taxon>
        <taxon>Metazoa</taxon>
        <taxon>Spiralia</taxon>
        <taxon>Lophotrochozoa</taxon>
        <taxon>Annelida</taxon>
        <taxon>Polychaeta</taxon>
        <taxon>Sedentaria</taxon>
        <taxon>Canalipalpata</taxon>
        <taxon>Sabellida</taxon>
        <taxon>Siboglinidae</taxon>
        <taxon>Ridgeia</taxon>
    </lineage>
</organism>
<evidence type="ECO:0000256" key="4">
    <source>
        <dbReference type="ARBA" id="ARBA00038402"/>
    </source>
</evidence>